<dbReference type="SUPFAM" id="SSF55874">
    <property type="entry name" value="ATPase domain of HSP90 chaperone/DNA topoisomerase II/histidine kinase"/>
    <property type="match status" value="1"/>
</dbReference>
<keyword evidence="3" id="KW-0418">Kinase</keyword>
<name>Q47EJ5_DECAR</name>
<dbReference type="EMBL" id="CP000089">
    <property type="protein sequence ID" value="AAZ46736.1"/>
    <property type="molecule type" value="Genomic_DNA"/>
</dbReference>
<accession>Q47EJ5</accession>
<dbReference type="InterPro" id="IPR050267">
    <property type="entry name" value="Anti-sigma-factor_SerPK"/>
</dbReference>
<gene>
    <name evidence="3" type="ordered locus">Daro_1990</name>
</gene>
<reference evidence="3" key="1">
    <citation type="submission" date="2005-08" db="EMBL/GenBank/DDBJ databases">
        <title>Complete sequence of Dechloromonas aromatica RCB.</title>
        <authorList>
            <person name="Salinero K.K."/>
            <person name="Copeland A."/>
            <person name="Lucas S."/>
            <person name="Lapidus A."/>
            <person name="Barry K."/>
            <person name="Detter J.C."/>
            <person name="Glavina T."/>
            <person name="Hammon N."/>
            <person name="Israni S."/>
            <person name="Pitluck S."/>
            <person name="Di Bartolo G."/>
            <person name="Trong S."/>
            <person name="Schmutz J."/>
            <person name="Larimer F."/>
            <person name="Land M."/>
            <person name="Ivanova N."/>
            <person name="Richardson P."/>
        </authorList>
    </citation>
    <scope>NUCLEOTIDE SEQUENCE</scope>
    <source>
        <strain evidence="3">RCB</strain>
    </source>
</reference>
<dbReference type="eggNOG" id="COG2172">
    <property type="taxonomic scope" value="Bacteria"/>
</dbReference>
<proteinExistence type="predicted"/>
<dbReference type="GO" id="GO:0004674">
    <property type="term" value="F:protein serine/threonine kinase activity"/>
    <property type="evidence" value="ECO:0007669"/>
    <property type="project" value="UniProtKB-KW"/>
</dbReference>
<dbReference type="Gene3D" id="3.30.565.10">
    <property type="entry name" value="Histidine kinase-like ATPase, C-terminal domain"/>
    <property type="match status" value="1"/>
</dbReference>
<sequence>MADHFTDISVSARHSELPDLHRMLAEHANRFGISADDVLRLQLLAEELFINTISHGYRGDSDASIHLSLTRNGNALHLCYEDKAPAFDPTRTPEKQEAASDIGGLGICLIRGMCKKVRYERRNDSNVIDIDL</sequence>
<dbReference type="STRING" id="159087.Daro_1990"/>
<dbReference type="InterPro" id="IPR036890">
    <property type="entry name" value="HATPase_C_sf"/>
</dbReference>
<feature type="domain" description="Histidine kinase/HSP90-like ATPase" evidence="2">
    <location>
        <begin position="11"/>
        <end position="130"/>
    </location>
</feature>
<evidence type="ECO:0000256" key="1">
    <source>
        <dbReference type="ARBA" id="ARBA00022527"/>
    </source>
</evidence>
<dbReference type="KEGG" id="dar:Daro_1990"/>
<dbReference type="HOGENOM" id="CLU_090336_24_2_4"/>
<dbReference type="PANTHER" id="PTHR35526">
    <property type="entry name" value="ANTI-SIGMA-F FACTOR RSBW-RELATED"/>
    <property type="match status" value="1"/>
</dbReference>
<protein>
    <submittedName>
        <fullName evidence="3">Sensor histidine kinase</fullName>
    </submittedName>
</protein>
<evidence type="ECO:0000259" key="2">
    <source>
        <dbReference type="Pfam" id="PF13581"/>
    </source>
</evidence>
<dbReference type="Pfam" id="PF13581">
    <property type="entry name" value="HATPase_c_2"/>
    <property type="match status" value="1"/>
</dbReference>
<dbReference type="PANTHER" id="PTHR35526:SF6">
    <property type="entry name" value="SLR1861 PROTEIN"/>
    <property type="match status" value="1"/>
</dbReference>
<organism evidence="3">
    <name type="scientific">Dechloromonas aromatica (strain RCB)</name>
    <dbReference type="NCBI Taxonomy" id="159087"/>
    <lineage>
        <taxon>Bacteria</taxon>
        <taxon>Pseudomonadati</taxon>
        <taxon>Pseudomonadota</taxon>
        <taxon>Betaproteobacteria</taxon>
        <taxon>Rhodocyclales</taxon>
        <taxon>Azonexaceae</taxon>
        <taxon>Dechloromonas</taxon>
    </lineage>
</organism>
<dbReference type="AlphaFoldDB" id="Q47EJ5"/>
<keyword evidence="1" id="KW-0723">Serine/threonine-protein kinase</keyword>
<evidence type="ECO:0000313" key="3">
    <source>
        <dbReference type="EMBL" id="AAZ46736.1"/>
    </source>
</evidence>
<dbReference type="CDD" id="cd16936">
    <property type="entry name" value="HATPase_RsbW-like"/>
    <property type="match status" value="1"/>
</dbReference>
<keyword evidence="3" id="KW-0808">Transferase</keyword>
<dbReference type="InterPro" id="IPR003594">
    <property type="entry name" value="HATPase_dom"/>
</dbReference>